<dbReference type="Proteomes" id="UP000526003">
    <property type="component" value="Unassembled WGS sequence"/>
</dbReference>
<feature type="chain" id="PRO_5031547056" evidence="1">
    <location>
        <begin position="21"/>
        <end position="120"/>
    </location>
</feature>
<keyword evidence="3" id="KW-1185">Reference proteome</keyword>
<evidence type="ECO:0000313" key="3">
    <source>
        <dbReference type="Proteomes" id="UP000526003"/>
    </source>
</evidence>
<proteinExistence type="predicted"/>
<dbReference type="AlphaFoldDB" id="A0A7X1GE86"/>
<evidence type="ECO:0000256" key="1">
    <source>
        <dbReference type="SAM" id="SignalP"/>
    </source>
</evidence>
<accession>A0A7X1GE86</accession>
<comment type="caution">
    <text evidence="2">The sequence shown here is derived from an EMBL/GenBank/DDBJ whole genome shotgun (WGS) entry which is preliminary data.</text>
</comment>
<dbReference type="EMBL" id="JACMYG010000006">
    <property type="protein sequence ID" value="MBC2689833.1"/>
    <property type="molecule type" value="Genomic_DNA"/>
</dbReference>
<sequence length="120" mass="13418">MRSLRWCLLIWLALSAAALSAPRPTYRVLSLSELTDGQALRANNGSFSVGVQIQPPLQATHRLRLLLDGQPYGPASNTTQLHLLNVDRGEHSLAVQVLVRDEVIQQSPTLRFNVLRVRKR</sequence>
<keyword evidence="1" id="KW-0732">Signal</keyword>
<organism evidence="2 3">
    <name type="scientific">Pseudomonas kielensis</name>
    <dbReference type="NCBI Taxonomy" id="2762577"/>
    <lineage>
        <taxon>Bacteria</taxon>
        <taxon>Pseudomonadati</taxon>
        <taxon>Pseudomonadota</taxon>
        <taxon>Gammaproteobacteria</taxon>
        <taxon>Pseudomonadales</taxon>
        <taxon>Pseudomonadaceae</taxon>
        <taxon>Pseudomonas</taxon>
    </lineage>
</organism>
<name>A0A7X1GE86_9PSED</name>
<dbReference type="RefSeq" id="WP_185818239.1">
    <property type="nucleotide sequence ID" value="NZ_CP130043.1"/>
</dbReference>
<protein>
    <submittedName>
        <fullName evidence="2">Uncharacterized protein</fullName>
    </submittedName>
</protein>
<feature type="signal peptide" evidence="1">
    <location>
        <begin position="1"/>
        <end position="20"/>
    </location>
</feature>
<reference evidence="2 3" key="1">
    <citation type="submission" date="2020-08" db="EMBL/GenBank/DDBJ databases">
        <title>Pseudomonas sp. nov.</title>
        <authorList>
            <person name="Gieschler S."/>
            <person name="Fiedler G."/>
            <person name="Brinks E."/>
            <person name="Boehnlein C."/>
            <person name="Franz C.M.A.P."/>
            <person name="Kabisch J."/>
        </authorList>
    </citation>
    <scope>NUCLEOTIDE SEQUENCE [LARGE SCALE GENOMIC DNA]</scope>
    <source>
        <strain evidence="2 3">MBT-1</strain>
    </source>
</reference>
<evidence type="ECO:0000313" key="2">
    <source>
        <dbReference type="EMBL" id="MBC2689833.1"/>
    </source>
</evidence>
<gene>
    <name evidence="2" type="ORF">H7995_08495</name>
</gene>